<name>A0A0F7ZU54_9HYPO</name>
<evidence type="ECO:0000256" key="4">
    <source>
        <dbReference type="ARBA" id="ARBA00022989"/>
    </source>
</evidence>
<dbReference type="GO" id="GO:1904679">
    <property type="term" value="P:myo-inositol import across plasma membrane"/>
    <property type="evidence" value="ECO:0007669"/>
    <property type="project" value="TreeGrafter"/>
</dbReference>
<reference evidence="8 9" key="1">
    <citation type="journal article" date="2014" name="Genome Biol. Evol.">
        <title>Comparative genomics and transcriptomics analyses reveal divergent lifestyle features of nematode endoparasitic fungus Hirsutella minnesotensis.</title>
        <authorList>
            <person name="Lai Y."/>
            <person name="Liu K."/>
            <person name="Zhang X."/>
            <person name="Zhang X."/>
            <person name="Li K."/>
            <person name="Wang N."/>
            <person name="Shu C."/>
            <person name="Wu Y."/>
            <person name="Wang C."/>
            <person name="Bushley K.E."/>
            <person name="Xiang M."/>
            <person name="Liu X."/>
        </authorList>
    </citation>
    <scope>NUCLEOTIDE SEQUENCE [LARGE SCALE GENOMIC DNA]</scope>
    <source>
        <strain evidence="8 9">3608</strain>
    </source>
</reference>
<dbReference type="Proteomes" id="UP000054481">
    <property type="component" value="Unassembled WGS sequence"/>
</dbReference>
<evidence type="ECO:0000256" key="5">
    <source>
        <dbReference type="ARBA" id="ARBA00023136"/>
    </source>
</evidence>
<dbReference type="PANTHER" id="PTHR48020:SF22">
    <property type="entry name" value="MAJOR FACILITATOR SUPERFAMILY (MFS) PROFILE DOMAIN-CONTAINING PROTEIN-RELATED"/>
    <property type="match status" value="1"/>
</dbReference>
<dbReference type="SUPFAM" id="SSF103473">
    <property type="entry name" value="MFS general substrate transporter"/>
    <property type="match status" value="1"/>
</dbReference>
<dbReference type="Gene3D" id="1.20.1250.20">
    <property type="entry name" value="MFS general substrate transporter like domains"/>
    <property type="match status" value="1"/>
</dbReference>
<evidence type="ECO:0000313" key="8">
    <source>
        <dbReference type="EMBL" id="KJZ74268.1"/>
    </source>
</evidence>
<protein>
    <recommendedName>
        <fullName evidence="7">Major facilitator superfamily (MFS) profile domain-containing protein</fullName>
    </recommendedName>
</protein>
<keyword evidence="4 6" id="KW-1133">Transmembrane helix</keyword>
<evidence type="ECO:0000313" key="9">
    <source>
        <dbReference type="Proteomes" id="UP000054481"/>
    </source>
</evidence>
<feature type="transmembrane region" description="Helical" evidence="6">
    <location>
        <begin position="35"/>
        <end position="55"/>
    </location>
</feature>
<dbReference type="PANTHER" id="PTHR48020">
    <property type="entry name" value="PROTON MYO-INOSITOL COTRANSPORTER"/>
    <property type="match status" value="1"/>
</dbReference>
<dbReference type="EMBL" id="KQ030527">
    <property type="protein sequence ID" value="KJZ74268.1"/>
    <property type="molecule type" value="Genomic_DNA"/>
</dbReference>
<feature type="domain" description="Major facilitator superfamily (MFS) profile" evidence="7">
    <location>
        <begin position="1"/>
        <end position="102"/>
    </location>
</feature>
<keyword evidence="9" id="KW-1185">Reference proteome</keyword>
<dbReference type="OrthoDB" id="6339427at2759"/>
<feature type="transmembrane region" description="Helical" evidence="6">
    <location>
        <begin position="62"/>
        <end position="84"/>
    </location>
</feature>
<comment type="subcellular location">
    <subcellularLocation>
        <location evidence="1">Membrane</location>
        <topology evidence="1">Multi-pass membrane protein</topology>
    </subcellularLocation>
</comment>
<dbReference type="InterPro" id="IPR005828">
    <property type="entry name" value="MFS_sugar_transport-like"/>
</dbReference>
<dbReference type="Pfam" id="PF00083">
    <property type="entry name" value="Sugar_tr"/>
    <property type="match status" value="1"/>
</dbReference>
<dbReference type="PROSITE" id="PS50850">
    <property type="entry name" value="MFS"/>
    <property type="match status" value="1"/>
</dbReference>
<dbReference type="InterPro" id="IPR050814">
    <property type="entry name" value="Myo-inositol_Transporter"/>
</dbReference>
<evidence type="ECO:0000256" key="3">
    <source>
        <dbReference type="ARBA" id="ARBA00022692"/>
    </source>
</evidence>
<keyword evidence="5 6" id="KW-0472">Membrane</keyword>
<evidence type="ECO:0000256" key="2">
    <source>
        <dbReference type="ARBA" id="ARBA00022448"/>
    </source>
</evidence>
<keyword evidence="2" id="KW-0813">Transport</keyword>
<evidence type="ECO:0000256" key="6">
    <source>
        <dbReference type="SAM" id="Phobius"/>
    </source>
</evidence>
<dbReference type="InterPro" id="IPR036259">
    <property type="entry name" value="MFS_trans_sf"/>
</dbReference>
<sequence>MGGFLVGYDTGYISTMLITIGDDLGHVLSSKEQELITSITSVGALIRALFAGLPVDWWRRKLSIYIGCALFLAGSIVQAVSFHVPQMAVDRSSLDSASALPQ</sequence>
<evidence type="ECO:0000256" key="1">
    <source>
        <dbReference type="ARBA" id="ARBA00004141"/>
    </source>
</evidence>
<accession>A0A0F7ZU54</accession>
<dbReference type="AlphaFoldDB" id="A0A0F7ZU54"/>
<dbReference type="GO" id="GO:0005366">
    <property type="term" value="F:myo-inositol:proton symporter activity"/>
    <property type="evidence" value="ECO:0007669"/>
    <property type="project" value="TreeGrafter"/>
</dbReference>
<keyword evidence="3 6" id="KW-0812">Transmembrane</keyword>
<evidence type="ECO:0000259" key="7">
    <source>
        <dbReference type="PROSITE" id="PS50850"/>
    </source>
</evidence>
<dbReference type="InterPro" id="IPR020846">
    <property type="entry name" value="MFS_dom"/>
</dbReference>
<gene>
    <name evidence="8" type="ORF">HIM_06274</name>
</gene>
<dbReference type="GO" id="GO:0016020">
    <property type="term" value="C:membrane"/>
    <property type="evidence" value="ECO:0007669"/>
    <property type="project" value="UniProtKB-SubCell"/>
</dbReference>
<organism evidence="8 9">
    <name type="scientific">Hirsutella minnesotensis 3608</name>
    <dbReference type="NCBI Taxonomy" id="1043627"/>
    <lineage>
        <taxon>Eukaryota</taxon>
        <taxon>Fungi</taxon>
        <taxon>Dikarya</taxon>
        <taxon>Ascomycota</taxon>
        <taxon>Pezizomycotina</taxon>
        <taxon>Sordariomycetes</taxon>
        <taxon>Hypocreomycetidae</taxon>
        <taxon>Hypocreales</taxon>
        <taxon>Ophiocordycipitaceae</taxon>
        <taxon>Hirsutella</taxon>
    </lineage>
</organism>
<proteinExistence type="predicted"/>